<evidence type="ECO:0000313" key="3">
    <source>
        <dbReference type="EMBL" id="KGY10702.1"/>
    </source>
</evidence>
<dbReference type="OrthoDB" id="9802991at2"/>
<dbReference type="GO" id="GO:0017001">
    <property type="term" value="P:antibiotic catabolic process"/>
    <property type="evidence" value="ECO:0007669"/>
    <property type="project" value="UniProtKB-ARBA"/>
</dbReference>
<evidence type="ECO:0000259" key="2">
    <source>
        <dbReference type="SMART" id="SM00849"/>
    </source>
</evidence>
<evidence type="ECO:0000256" key="1">
    <source>
        <dbReference type="ARBA" id="ARBA00005250"/>
    </source>
</evidence>
<organism evidence="3 4">
    <name type="scientific">Photobacterium sp. (strain ATCC 43367)</name>
    <dbReference type="NCBI Taxonomy" id="379097"/>
    <lineage>
        <taxon>Bacteria</taxon>
        <taxon>Pseudomonadati</taxon>
        <taxon>Pseudomonadota</taxon>
        <taxon>Gammaproteobacteria</taxon>
        <taxon>Vibrionales</taxon>
        <taxon>Vibrionaceae</taxon>
        <taxon>Vibrio</taxon>
        <taxon>Vibrio oreintalis group</taxon>
    </lineage>
</organism>
<sequence length="260" mass="30138">MILHTLKGYIQTLYIAEYPDKLMLLDGASRADVDDITQFITQELKRPITDLKVVVITHMHPDHAGGANLLRARTGCTLVSADRPNQWYSGPDGFIMHLTDIALAMWVAKRKNQPKRNLWYSRHLHPEVRVGEGDVIPGFEDWRVMETPGHTDRDLSLYHFEQDLLYVADLIVEVKQRLISPFPIFHPNQYRASVKRVFEMAPKRLLAAHGGEVTFDKETYRYLIETTPRTPSTHWRVTKIQLRSLFTALWLLGRAKRKNQ</sequence>
<dbReference type="GO" id="GO:0016787">
    <property type="term" value="F:hydrolase activity"/>
    <property type="evidence" value="ECO:0007669"/>
    <property type="project" value="UniProtKB-KW"/>
</dbReference>
<protein>
    <submittedName>
        <fullName evidence="3">Zn-dependent hydrolase</fullName>
    </submittedName>
</protein>
<dbReference type="InterPro" id="IPR050855">
    <property type="entry name" value="NDM-1-like"/>
</dbReference>
<proteinExistence type="inferred from homology"/>
<dbReference type="Gene3D" id="3.60.15.10">
    <property type="entry name" value="Ribonuclease Z/Hydroxyacylglutathione hydrolase-like"/>
    <property type="match status" value="1"/>
</dbReference>
<gene>
    <name evidence="3" type="ORF">NM06_01045</name>
</gene>
<dbReference type="InterPro" id="IPR036866">
    <property type="entry name" value="RibonucZ/Hydroxyglut_hydro"/>
</dbReference>
<dbReference type="SMART" id="SM00849">
    <property type="entry name" value="Lactamase_B"/>
    <property type="match status" value="1"/>
</dbReference>
<dbReference type="PANTHER" id="PTHR42951">
    <property type="entry name" value="METALLO-BETA-LACTAMASE DOMAIN-CONTAINING"/>
    <property type="match status" value="1"/>
</dbReference>
<dbReference type="Pfam" id="PF00753">
    <property type="entry name" value="Lactamase_B"/>
    <property type="match status" value="1"/>
</dbReference>
<dbReference type="Proteomes" id="UP000030451">
    <property type="component" value="Unassembled WGS sequence"/>
</dbReference>
<dbReference type="PANTHER" id="PTHR42951:SF4">
    <property type="entry name" value="ACYL-COENZYME A THIOESTERASE MBLAC2"/>
    <property type="match status" value="1"/>
</dbReference>
<comment type="caution">
    <text evidence="3">The sequence shown here is derived from an EMBL/GenBank/DDBJ whole genome shotgun (WGS) entry which is preliminary data.</text>
</comment>
<name>A0A0A5HYR0_PHOS4</name>
<dbReference type="SUPFAM" id="SSF56281">
    <property type="entry name" value="Metallo-hydrolase/oxidoreductase"/>
    <property type="match status" value="1"/>
</dbReference>
<dbReference type="InterPro" id="IPR001279">
    <property type="entry name" value="Metallo-B-lactamas"/>
</dbReference>
<dbReference type="STRING" id="379097.SE23_10770"/>
<reference evidence="3 4" key="1">
    <citation type="submission" date="2014-10" db="EMBL/GenBank/DDBJ databases">
        <title>Genome sequencing of Vibrio sinaloensis T08.</title>
        <authorList>
            <person name="Chan K.-G."/>
            <person name="Mohamad N.I."/>
        </authorList>
    </citation>
    <scope>NUCLEOTIDE SEQUENCE [LARGE SCALE GENOMIC DNA]</scope>
    <source>
        <strain evidence="3 4">T08</strain>
    </source>
</reference>
<keyword evidence="3" id="KW-0378">Hydrolase</keyword>
<dbReference type="RefSeq" id="WP_038187081.1">
    <property type="nucleotide sequence ID" value="NZ_JRWP01000002.1"/>
</dbReference>
<feature type="domain" description="Metallo-beta-lactamase" evidence="2">
    <location>
        <begin position="10"/>
        <end position="209"/>
    </location>
</feature>
<comment type="similarity">
    <text evidence="1">Belongs to the metallo-beta-lactamase superfamily. Class-B beta-lactamase family.</text>
</comment>
<dbReference type="AlphaFoldDB" id="A0A0A5HYR0"/>
<dbReference type="EMBL" id="JRWP01000002">
    <property type="protein sequence ID" value="KGY10702.1"/>
    <property type="molecule type" value="Genomic_DNA"/>
</dbReference>
<accession>A0A0A5HYR0</accession>
<evidence type="ECO:0000313" key="4">
    <source>
        <dbReference type="Proteomes" id="UP000030451"/>
    </source>
</evidence>